<sequence length="256" mass="27551">MALLLRRLHARPLLCGAVLALHLLGAHAQAPLADRLTGDVGGAAYITPSPVRGVSDTAIALPYAYADWGRFFARVDTLGVKTLPLGYGYLELAARISFEGYRADAASLRGISDRRNPLPIGIGTYQETPLGGFFLNAFYDTASRGALLEASYAAELPAGRWTFYPQIGVERRSARYVSHLYGVTSAESAASGYAAYAPGASTTPVLGLAAEVPLGGPWLLSLQWRRKWFDAAVRNSPLVNSRMQDTGLIALAYRFK</sequence>
<keyword evidence="5" id="KW-0998">Cell outer membrane</keyword>
<evidence type="ECO:0000256" key="5">
    <source>
        <dbReference type="ARBA" id="ARBA00023237"/>
    </source>
</evidence>
<dbReference type="Pfam" id="PF06629">
    <property type="entry name" value="MipA"/>
    <property type="match status" value="1"/>
</dbReference>
<protein>
    <submittedName>
        <fullName evidence="7">MipA/OmpV family protein</fullName>
    </submittedName>
</protein>
<keyword evidence="3 6" id="KW-0732">Signal</keyword>
<reference evidence="7" key="1">
    <citation type="submission" date="2022-03" db="EMBL/GenBank/DDBJ databases">
        <authorList>
            <person name="Woo C.Y."/>
        </authorList>
    </citation>
    <scope>NUCLEOTIDE SEQUENCE</scope>
    <source>
        <strain evidence="7">CYS-02</strain>
    </source>
</reference>
<evidence type="ECO:0000256" key="3">
    <source>
        <dbReference type="ARBA" id="ARBA00022729"/>
    </source>
</evidence>
<evidence type="ECO:0000256" key="4">
    <source>
        <dbReference type="ARBA" id="ARBA00023136"/>
    </source>
</evidence>
<dbReference type="InterPro" id="IPR010583">
    <property type="entry name" value="MipA"/>
</dbReference>
<comment type="similarity">
    <text evidence="2">Belongs to the MipA/OmpV family.</text>
</comment>
<dbReference type="AlphaFoldDB" id="A0A9X1VUS2"/>
<comment type="caution">
    <text evidence="7">The sequence shown here is derived from an EMBL/GenBank/DDBJ whole genome shotgun (WGS) entry which is preliminary data.</text>
</comment>
<feature type="signal peptide" evidence="6">
    <location>
        <begin position="1"/>
        <end position="28"/>
    </location>
</feature>
<organism evidence="7 8">
    <name type="scientific">Variovorax terrae</name>
    <dbReference type="NCBI Taxonomy" id="2923278"/>
    <lineage>
        <taxon>Bacteria</taxon>
        <taxon>Pseudomonadati</taxon>
        <taxon>Pseudomonadota</taxon>
        <taxon>Betaproteobacteria</taxon>
        <taxon>Burkholderiales</taxon>
        <taxon>Comamonadaceae</taxon>
        <taxon>Variovorax</taxon>
    </lineage>
</organism>
<dbReference type="PANTHER" id="PTHR38776">
    <property type="entry name" value="MLTA-INTERACTING PROTEIN-RELATED"/>
    <property type="match status" value="1"/>
</dbReference>
<dbReference type="EMBL" id="JALGBI010000001">
    <property type="protein sequence ID" value="MCJ0763752.1"/>
    <property type="molecule type" value="Genomic_DNA"/>
</dbReference>
<evidence type="ECO:0000313" key="7">
    <source>
        <dbReference type="EMBL" id="MCJ0763752.1"/>
    </source>
</evidence>
<dbReference type="RefSeq" id="WP_243306329.1">
    <property type="nucleotide sequence ID" value="NZ_JALGBI010000001.1"/>
</dbReference>
<comment type="subcellular location">
    <subcellularLocation>
        <location evidence="1">Cell outer membrane</location>
    </subcellularLocation>
</comment>
<name>A0A9X1VUS2_9BURK</name>
<keyword evidence="8" id="KW-1185">Reference proteome</keyword>
<evidence type="ECO:0000256" key="1">
    <source>
        <dbReference type="ARBA" id="ARBA00004442"/>
    </source>
</evidence>
<accession>A0A9X1VUS2</accession>
<dbReference type="PANTHER" id="PTHR38776:SF1">
    <property type="entry name" value="MLTA-INTERACTING PROTEIN-RELATED"/>
    <property type="match status" value="1"/>
</dbReference>
<evidence type="ECO:0000256" key="6">
    <source>
        <dbReference type="SAM" id="SignalP"/>
    </source>
</evidence>
<keyword evidence="4" id="KW-0472">Membrane</keyword>
<dbReference type="GO" id="GO:0009279">
    <property type="term" value="C:cell outer membrane"/>
    <property type="evidence" value="ECO:0007669"/>
    <property type="project" value="UniProtKB-SubCell"/>
</dbReference>
<proteinExistence type="inferred from homology"/>
<feature type="chain" id="PRO_5040743800" evidence="6">
    <location>
        <begin position="29"/>
        <end position="256"/>
    </location>
</feature>
<gene>
    <name evidence="7" type="ORF">MMF98_11100</name>
</gene>
<evidence type="ECO:0000313" key="8">
    <source>
        <dbReference type="Proteomes" id="UP001139447"/>
    </source>
</evidence>
<dbReference type="Proteomes" id="UP001139447">
    <property type="component" value="Unassembled WGS sequence"/>
</dbReference>
<evidence type="ECO:0000256" key="2">
    <source>
        <dbReference type="ARBA" id="ARBA00005722"/>
    </source>
</evidence>